<evidence type="ECO:0000259" key="2">
    <source>
        <dbReference type="Pfam" id="PF01167"/>
    </source>
</evidence>
<reference evidence="3" key="1">
    <citation type="submission" date="2020-02" db="EMBL/GenBank/DDBJ databases">
        <authorList>
            <person name="Scholz U."/>
            <person name="Mascher M."/>
            <person name="Fiebig A."/>
        </authorList>
    </citation>
    <scope>NUCLEOTIDE SEQUENCE</scope>
</reference>
<dbReference type="InterPro" id="IPR000007">
    <property type="entry name" value="Tubby_C"/>
</dbReference>
<name>A0A7I8JXL7_SPIIN</name>
<gene>
    <name evidence="3" type="ORF">SI8410_01000829</name>
</gene>
<dbReference type="PROSITE" id="PS01200">
    <property type="entry name" value="TUB_1"/>
    <property type="match status" value="1"/>
</dbReference>
<evidence type="ECO:0000313" key="3">
    <source>
        <dbReference type="EMBL" id="CAA7388636.1"/>
    </source>
</evidence>
<organism evidence="3 4">
    <name type="scientific">Spirodela intermedia</name>
    <name type="common">Intermediate duckweed</name>
    <dbReference type="NCBI Taxonomy" id="51605"/>
    <lineage>
        <taxon>Eukaryota</taxon>
        <taxon>Viridiplantae</taxon>
        <taxon>Streptophyta</taxon>
        <taxon>Embryophyta</taxon>
        <taxon>Tracheophyta</taxon>
        <taxon>Spermatophyta</taxon>
        <taxon>Magnoliopsida</taxon>
        <taxon>Liliopsida</taxon>
        <taxon>Araceae</taxon>
        <taxon>Lemnoideae</taxon>
        <taxon>Spirodela</taxon>
    </lineage>
</organism>
<dbReference type="SUPFAM" id="SSF54518">
    <property type="entry name" value="Tubby C-terminal domain-like"/>
    <property type="match status" value="1"/>
</dbReference>
<accession>A0A7I8JXL7</accession>
<comment type="similarity">
    <text evidence="1">Belongs to the TUB family.</text>
</comment>
<dbReference type="PANTHER" id="PTHR16517:SF158">
    <property type="entry name" value="TUBBY-LIKE F-BOX PROTEIN 9"/>
    <property type="match status" value="1"/>
</dbReference>
<sequence>MSFRSIIQDVKGEIGSISRKGFEVKLGGYGLRSRSHRAVVHDRAAAAAAAGGGTVDALKLSCWAAIPPELLWDVLQRVEDSEGAWPRRKFVVSCAGVCRGWREIIKEIVKTPEISGKLTFPISLKQPGPRDSLLQCFIKRNRATQTYHLYLGLTRALTDSGKFLLAACRSRHLTCTDYVISMNPSDVSKGSAAYIGKLKSNFLGTKFVAYDAMPPHAGATVERSRSTRLGSSQVSPRVPAGNYPLAHIAYELNVLNSRGPRRMQCTMDAIPASAMRVGGAAPTQTEFPMGGVDSFSSIPFFRTKSCRAESFSSGPRAAAGRGEELLVLENKAPRWHEQLQCWCLNFRGRVTVASVKNFQLVTSSGSGPDNERIVLQFGKVGKDLFTMDYQYPLSAFQAFAICLSSFDTKIACK</sequence>
<dbReference type="PRINTS" id="PR01573">
    <property type="entry name" value="SUPERTUBBY"/>
</dbReference>
<dbReference type="InterPro" id="IPR025659">
    <property type="entry name" value="Tubby-like_C"/>
</dbReference>
<dbReference type="InterPro" id="IPR018066">
    <property type="entry name" value="Tubby_C_CS"/>
</dbReference>
<protein>
    <recommendedName>
        <fullName evidence="2">Tubby C-terminal domain-containing protein</fullName>
    </recommendedName>
</protein>
<evidence type="ECO:0000313" key="4">
    <source>
        <dbReference type="Proteomes" id="UP000663760"/>
    </source>
</evidence>
<feature type="domain" description="Tubby C-terminal" evidence="2">
    <location>
        <begin position="124"/>
        <end position="408"/>
    </location>
</feature>
<proteinExistence type="inferred from homology"/>
<dbReference type="OrthoDB" id="8775810at2759"/>
<dbReference type="AlphaFoldDB" id="A0A7I8JXL7"/>
<dbReference type="Gene3D" id="3.20.90.10">
    <property type="entry name" value="Tubby Protein, Chain A"/>
    <property type="match status" value="1"/>
</dbReference>
<dbReference type="PANTHER" id="PTHR16517">
    <property type="entry name" value="TUBBY-RELATED"/>
    <property type="match status" value="1"/>
</dbReference>
<evidence type="ECO:0000256" key="1">
    <source>
        <dbReference type="ARBA" id="ARBA00007129"/>
    </source>
</evidence>
<dbReference type="Proteomes" id="UP000663760">
    <property type="component" value="Chromosome 1"/>
</dbReference>
<dbReference type="EMBL" id="LR746264">
    <property type="protein sequence ID" value="CAA7388636.1"/>
    <property type="molecule type" value="Genomic_DNA"/>
</dbReference>
<dbReference type="Pfam" id="PF01167">
    <property type="entry name" value="Tub"/>
    <property type="match status" value="1"/>
</dbReference>
<dbReference type="CDD" id="cd22153">
    <property type="entry name" value="F-box_AtTLP-like"/>
    <property type="match status" value="1"/>
</dbReference>
<keyword evidence="4" id="KW-1185">Reference proteome</keyword>